<dbReference type="GO" id="GO:0051287">
    <property type="term" value="F:NAD binding"/>
    <property type="evidence" value="ECO:0007669"/>
    <property type="project" value="InterPro"/>
</dbReference>
<feature type="domain" description="6-phosphogluconate dehydrogenase NADP-binding" evidence="4">
    <location>
        <begin position="163"/>
        <end position="321"/>
    </location>
</feature>
<protein>
    <submittedName>
        <fullName evidence="6">NAD(P)-dependent oxidoreductase</fullName>
    </submittedName>
</protein>
<evidence type="ECO:0000256" key="2">
    <source>
        <dbReference type="ARBA" id="ARBA00023027"/>
    </source>
</evidence>
<gene>
    <name evidence="6" type="ORF">FOB72_08795</name>
</gene>
<evidence type="ECO:0000256" key="1">
    <source>
        <dbReference type="ARBA" id="ARBA00023002"/>
    </source>
</evidence>
<keyword evidence="2" id="KW-0520">NAD</keyword>
<proteinExistence type="predicted"/>
<dbReference type="InterPro" id="IPR036291">
    <property type="entry name" value="NAD(P)-bd_dom_sf"/>
</dbReference>
<dbReference type="EMBL" id="CP044065">
    <property type="protein sequence ID" value="QET02128.1"/>
    <property type="molecule type" value="Genomic_DNA"/>
</dbReference>
<dbReference type="GO" id="GO:0016616">
    <property type="term" value="F:oxidoreductase activity, acting on the CH-OH group of donors, NAD or NADP as acceptor"/>
    <property type="evidence" value="ECO:0007669"/>
    <property type="project" value="TreeGrafter"/>
</dbReference>
<evidence type="ECO:0000259" key="4">
    <source>
        <dbReference type="Pfam" id="PF03446"/>
    </source>
</evidence>
<dbReference type="SUPFAM" id="SSF51735">
    <property type="entry name" value="NAD(P)-binding Rossmann-fold domains"/>
    <property type="match status" value="1"/>
</dbReference>
<evidence type="ECO:0000313" key="7">
    <source>
        <dbReference type="Proteomes" id="UP000322822"/>
    </source>
</evidence>
<dbReference type="Proteomes" id="UP000322822">
    <property type="component" value="Chromosome 1"/>
</dbReference>
<organism evidence="6 7">
    <name type="scientific">Cupriavidus pauculus</name>
    <dbReference type="NCBI Taxonomy" id="82633"/>
    <lineage>
        <taxon>Bacteria</taxon>
        <taxon>Pseudomonadati</taxon>
        <taxon>Pseudomonadota</taxon>
        <taxon>Betaproteobacteria</taxon>
        <taxon>Burkholderiales</taxon>
        <taxon>Burkholderiaceae</taxon>
        <taxon>Cupriavidus</taxon>
    </lineage>
</organism>
<dbReference type="PANTHER" id="PTHR22981">
    <property type="entry name" value="3-HYDROXYISOBUTYRATE DEHYDROGENASE-RELATED"/>
    <property type="match status" value="1"/>
</dbReference>
<dbReference type="OrthoDB" id="9777604at2"/>
<feature type="domain" description="3-hydroxyisobutyrate dehydrogenase-like NAD-binding" evidence="5">
    <location>
        <begin position="324"/>
        <end position="443"/>
    </location>
</feature>
<dbReference type="Gene3D" id="3.40.50.720">
    <property type="entry name" value="NAD(P)-binding Rossmann-like Domain"/>
    <property type="match status" value="1"/>
</dbReference>
<feature type="region of interest" description="Disordered" evidence="3">
    <location>
        <begin position="89"/>
        <end position="125"/>
    </location>
</feature>
<dbReference type="SUPFAM" id="SSF48179">
    <property type="entry name" value="6-phosphogluconate dehydrogenase C-terminal domain-like"/>
    <property type="match status" value="1"/>
</dbReference>
<evidence type="ECO:0000259" key="5">
    <source>
        <dbReference type="Pfam" id="PF14833"/>
    </source>
</evidence>
<dbReference type="Pfam" id="PF03446">
    <property type="entry name" value="NAD_binding_2"/>
    <property type="match status" value="1"/>
</dbReference>
<reference evidence="6 7" key="1">
    <citation type="submission" date="2019-09" db="EMBL/GenBank/DDBJ databases">
        <title>FDA dAtabase for Regulatory Grade micrObial Sequences (FDA-ARGOS): Supporting development and validation of Infectious Disease Dx tests.</title>
        <authorList>
            <person name="Sciortino C."/>
            <person name="Tallon L."/>
            <person name="Sadzewicz L."/>
            <person name="Vavikolanu K."/>
            <person name="Mehta A."/>
            <person name="Aluvathingal J."/>
            <person name="Nadendla S."/>
            <person name="Nandy P."/>
            <person name="Geyer C."/>
            <person name="Yan Y."/>
            <person name="Sichtig H."/>
        </authorList>
    </citation>
    <scope>NUCLEOTIDE SEQUENCE [LARGE SCALE GENOMIC DNA]</scope>
    <source>
        <strain evidence="6 7">FDAARGOS_664</strain>
    </source>
</reference>
<feature type="compositionally biased region" description="Basic residues" evidence="3">
    <location>
        <begin position="89"/>
        <end position="109"/>
    </location>
</feature>
<name>A0A5P2H335_9BURK</name>
<dbReference type="Pfam" id="PF14833">
    <property type="entry name" value="NAD_binding_11"/>
    <property type="match status" value="1"/>
</dbReference>
<dbReference type="InterPro" id="IPR029154">
    <property type="entry name" value="HIBADH-like_NADP-bd"/>
</dbReference>
<accession>A0A5P2H335</accession>
<dbReference type="InterPro" id="IPR006115">
    <property type="entry name" value="6PGDH_NADP-bd"/>
</dbReference>
<dbReference type="AlphaFoldDB" id="A0A5P2H335"/>
<dbReference type="PANTHER" id="PTHR22981:SF7">
    <property type="entry name" value="3-HYDROXYISOBUTYRATE DEHYDROGENASE, MITOCHONDRIAL"/>
    <property type="match status" value="1"/>
</dbReference>
<sequence>MVLEKGRHPRHACCVQGRRRGAERPDRQPHRLRVSRRLAGPRAGPVEEPQDPGVVRIVGRCGPARHPRAGQRVPARILGRTLEWVARPRRPAARHRRQAQCRGQRHHGERARGHPPQGNGSVPVPRFPRQFCRSHPRADATHRGHRPNVGPHVRVIRSIHMKAGFIGLGRMGFALATHLRRNDVNVAVFDLHPDPVEKLAALGARAGTSVRDVAEQADVVFTMLPGPRQSRDVVLGADGVLAHMRPGALFVELSTIDIDTVDDIARAANEKGIRFADAPVGRLATNADRGESLFMVGASDADFEAVRSILLRMGTTVQHCGNPGAGTRMKLINNLMVLCYCQLNSEALVLASSLGMDVKKTFDVLTGTTASNGQLKEKWPIKVLKGDLTPGFDIALGFKDLTLACQAAQSSGVSLPVGNLVRSMFQLARNAGYDGNDTSSMTEFWANANGIAAPRC</sequence>
<dbReference type="InterPro" id="IPR013328">
    <property type="entry name" value="6PGD_dom2"/>
</dbReference>
<dbReference type="GO" id="GO:0050661">
    <property type="term" value="F:NADP binding"/>
    <property type="evidence" value="ECO:0007669"/>
    <property type="project" value="InterPro"/>
</dbReference>
<dbReference type="InterPro" id="IPR008927">
    <property type="entry name" value="6-PGluconate_DH-like_C_sf"/>
</dbReference>
<evidence type="ECO:0000256" key="3">
    <source>
        <dbReference type="SAM" id="MobiDB-lite"/>
    </source>
</evidence>
<dbReference type="Gene3D" id="1.10.1040.10">
    <property type="entry name" value="N-(1-d-carboxylethyl)-l-norvaline Dehydrogenase, domain 2"/>
    <property type="match status" value="1"/>
</dbReference>
<evidence type="ECO:0000313" key="6">
    <source>
        <dbReference type="EMBL" id="QET02128.1"/>
    </source>
</evidence>
<keyword evidence="1" id="KW-0560">Oxidoreductase</keyword>